<evidence type="ECO:0000256" key="1">
    <source>
        <dbReference type="ARBA" id="ARBA00008798"/>
    </source>
</evidence>
<evidence type="ECO:0000256" key="7">
    <source>
        <dbReference type="ARBA" id="ARBA00023082"/>
    </source>
</evidence>
<dbReference type="PANTHER" id="PTHR32248">
    <property type="entry name" value="RNA POLYMERASE SIGMA-54 FACTOR"/>
    <property type="match status" value="1"/>
</dbReference>
<keyword evidence="3 10" id="KW-0240">DNA-directed RNA polymerase</keyword>
<protein>
    <recommendedName>
        <fullName evidence="2 10">RNA polymerase sigma-54 factor</fullName>
    </recommendedName>
</protein>
<dbReference type="InterPro" id="IPR007634">
    <property type="entry name" value="RNA_pol_sigma_54_DNA-bd"/>
</dbReference>
<feature type="domain" description="RNA polymerase sigma factor 54 DNA-binding" evidence="12">
    <location>
        <begin position="334"/>
        <end position="491"/>
    </location>
</feature>
<evidence type="ECO:0000259" key="12">
    <source>
        <dbReference type="Pfam" id="PF04552"/>
    </source>
</evidence>
<keyword evidence="6 10" id="KW-0805">Transcription regulation</keyword>
<dbReference type="InterPro" id="IPR038709">
    <property type="entry name" value="RpoN_core-bd_sf"/>
</dbReference>
<evidence type="ECO:0000256" key="5">
    <source>
        <dbReference type="ARBA" id="ARBA00022695"/>
    </source>
</evidence>
<dbReference type="NCBIfam" id="TIGR02395">
    <property type="entry name" value="rpoN_sigma"/>
    <property type="match status" value="1"/>
</dbReference>
<dbReference type="PRINTS" id="PR00045">
    <property type="entry name" value="SIGMA54FCT"/>
</dbReference>
<dbReference type="EMBL" id="JBHSGB010000010">
    <property type="protein sequence ID" value="MFC4655302.1"/>
    <property type="molecule type" value="Genomic_DNA"/>
</dbReference>
<keyword evidence="7 10" id="KW-0731">Sigma factor</keyword>
<feature type="domain" description="RNA polymerase sigma factor 54 core-binding" evidence="13">
    <location>
        <begin position="133"/>
        <end position="320"/>
    </location>
</feature>
<dbReference type="Gene3D" id="1.10.10.1330">
    <property type="entry name" value="RNA polymerase sigma-54 factor, core-binding domain"/>
    <property type="match status" value="1"/>
</dbReference>
<dbReference type="Gene3D" id="1.10.10.60">
    <property type="entry name" value="Homeodomain-like"/>
    <property type="match status" value="1"/>
</dbReference>
<name>A0ABV9JM23_9GAMM</name>
<reference evidence="15" key="1">
    <citation type="journal article" date="2019" name="Int. J. Syst. Evol. Microbiol.">
        <title>The Global Catalogue of Microorganisms (GCM) 10K type strain sequencing project: providing services to taxonomists for standard genome sequencing and annotation.</title>
        <authorList>
            <consortium name="The Broad Institute Genomics Platform"/>
            <consortium name="The Broad Institute Genome Sequencing Center for Infectious Disease"/>
            <person name="Wu L."/>
            <person name="Ma J."/>
        </authorList>
    </citation>
    <scope>NUCLEOTIDE SEQUENCE [LARGE SCALE GENOMIC DNA]</scope>
    <source>
        <strain evidence="15">DT28</strain>
    </source>
</reference>
<evidence type="ECO:0000256" key="6">
    <source>
        <dbReference type="ARBA" id="ARBA00023015"/>
    </source>
</evidence>
<evidence type="ECO:0000256" key="10">
    <source>
        <dbReference type="PIRNR" id="PIRNR000774"/>
    </source>
</evidence>
<dbReference type="InterPro" id="IPR000394">
    <property type="entry name" value="RNA_pol_sigma_54"/>
</dbReference>
<dbReference type="PIRSF" id="PIRSF000774">
    <property type="entry name" value="RpoN"/>
    <property type="match status" value="1"/>
</dbReference>
<evidence type="ECO:0000256" key="9">
    <source>
        <dbReference type="ARBA" id="ARBA00023163"/>
    </source>
</evidence>
<comment type="similarity">
    <text evidence="1 10">Belongs to the sigma-54 factor family.</text>
</comment>
<sequence length="494" mass="56053">MKPSLQLRIGQQLTMTPQLQQAIKLLQLSSIELQQEIQEALDANPLLESDDEFEQYQPPAKDNNGDEFNQGAESSQTDDSFEPEVPDSSEAMTEQNIAEDLPLDSHWDDLVSAAPVANNNFNGDEDTVYQGETSETLQDYLRWQMQLTPFSETDRTIAEIIIEAIDDNGLLTIDVDEILEALGQPDVEADEVEAVIKRIQLFDPVGVGARSIQECLLVQLRQFDPNTPYLKETQQIIRDYTDFLANRDFRSLMRVTKLKEEELKEVMRLIHSLNPRPGADVIRQEQSYIVPDVSVAKIKGRWVVELNPDAMPKIRINEQYAAMSRQARNASDGQFIRSHLQEAKWFLKSLESRNETLLKVANCIVQQQQAFFEHGEEAMKPMVLNDVAEMVSMHESTISRVTTQKYMHTPRGIFELKFFFSSHVSTESGGECSSTAIRAFIKKLVAAENPAKPLSDSRMAEILSEQGINVARRTIAKYREAMFIPPSNQRKSLI</sequence>
<dbReference type="PROSITE" id="PS00717">
    <property type="entry name" value="SIGMA54_1"/>
    <property type="match status" value="1"/>
</dbReference>
<comment type="function">
    <text evidence="10">Sigma factors are initiation factors that promote the attachment of RNA polymerase to specific initiation sites and are then released.</text>
</comment>
<dbReference type="RefSeq" id="WP_377333780.1">
    <property type="nucleotide sequence ID" value="NZ_JBHSGB010000010.1"/>
</dbReference>
<evidence type="ECO:0000256" key="11">
    <source>
        <dbReference type="SAM" id="MobiDB-lite"/>
    </source>
</evidence>
<dbReference type="PANTHER" id="PTHR32248:SF4">
    <property type="entry name" value="RNA POLYMERASE SIGMA-54 FACTOR"/>
    <property type="match status" value="1"/>
</dbReference>
<evidence type="ECO:0000313" key="15">
    <source>
        <dbReference type="Proteomes" id="UP001595962"/>
    </source>
</evidence>
<evidence type="ECO:0000256" key="2">
    <source>
        <dbReference type="ARBA" id="ARBA00019942"/>
    </source>
</evidence>
<proteinExistence type="inferred from homology"/>
<accession>A0ABV9JM23</accession>
<keyword evidence="15" id="KW-1185">Reference proteome</keyword>
<evidence type="ECO:0000256" key="4">
    <source>
        <dbReference type="ARBA" id="ARBA00022679"/>
    </source>
</evidence>
<feature type="region of interest" description="Disordered" evidence="11">
    <location>
        <begin position="51"/>
        <end position="93"/>
    </location>
</feature>
<dbReference type="Proteomes" id="UP001595962">
    <property type="component" value="Unassembled WGS sequence"/>
</dbReference>
<keyword evidence="4 10" id="KW-0808">Transferase</keyword>
<keyword evidence="9 10" id="KW-0804">Transcription</keyword>
<dbReference type="Pfam" id="PF00309">
    <property type="entry name" value="Sigma54_AID"/>
    <property type="match status" value="1"/>
</dbReference>
<dbReference type="Pfam" id="PF04963">
    <property type="entry name" value="Sigma54_CBD"/>
    <property type="match status" value="1"/>
</dbReference>
<organism evidence="14 15">
    <name type="scientific">Rheinheimera marina</name>
    <dbReference type="NCBI Taxonomy" id="1774958"/>
    <lineage>
        <taxon>Bacteria</taxon>
        <taxon>Pseudomonadati</taxon>
        <taxon>Pseudomonadota</taxon>
        <taxon>Gammaproteobacteria</taxon>
        <taxon>Chromatiales</taxon>
        <taxon>Chromatiaceae</taxon>
        <taxon>Rheinheimera</taxon>
    </lineage>
</organism>
<evidence type="ECO:0000313" key="14">
    <source>
        <dbReference type="EMBL" id="MFC4655302.1"/>
    </source>
</evidence>
<evidence type="ECO:0000259" key="13">
    <source>
        <dbReference type="Pfam" id="PF04963"/>
    </source>
</evidence>
<dbReference type="PROSITE" id="PS50044">
    <property type="entry name" value="SIGMA54_3"/>
    <property type="match status" value="1"/>
</dbReference>
<dbReference type="PROSITE" id="PS00718">
    <property type="entry name" value="SIGMA54_2"/>
    <property type="match status" value="1"/>
</dbReference>
<gene>
    <name evidence="14" type="ORF">ACFO3I_09800</name>
</gene>
<dbReference type="InterPro" id="IPR007046">
    <property type="entry name" value="RNA_pol_sigma_54_core-bd"/>
</dbReference>
<evidence type="ECO:0000256" key="8">
    <source>
        <dbReference type="ARBA" id="ARBA00023125"/>
    </source>
</evidence>
<comment type="caution">
    <text evidence="14">The sequence shown here is derived from an EMBL/GenBank/DDBJ whole genome shotgun (WGS) entry which is preliminary data.</text>
</comment>
<dbReference type="NCBIfam" id="NF004595">
    <property type="entry name" value="PRK05932.1-2"/>
    <property type="match status" value="1"/>
</dbReference>
<evidence type="ECO:0000256" key="3">
    <source>
        <dbReference type="ARBA" id="ARBA00022478"/>
    </source>
</evidence>
<dbReference type="GO" id="GO:0003899">
    <property type="term" value="F:DNA-directed RNA polymerase activity"/>
    <property type="evidence" value="ECO:0007669"/>
    <property type="project" value="UniProtKB-EC"/>
</dbReference>
<dbReference type="Pfam" id="PF04552">
    <property type="entry name" value="Sigma54_DBD"/>
    <property type="match status" value="1"/>
</dbReference>
<keyword evidence="8 10" id="KW-0238">DNA-binding</keyword>
<keyword evidence="5 10" id="KW-0548">Nucleotidyltransferase</keyword>
<dbReference type="NCBIfam" id="NF009118">
    <property type="entry name" value="PRK12469.1"/>
    <property type="match status" value="1"/>
</dbReference>